<keyword evidence="3" id="KW-1185">Reference proteome</keyword>
<dbReference type="RefSeq" id="WP_138219509.1">
    <property type="nucleotide sequence ID" value="NZ_VAUO01000004.1"/>
</dbReference>
<feature type="transmembrane region" description="Helical" evidence="1">
    <location>
        <begin position="106"/>
        <end position="123"/>
    </location>
</feature>
<organism evidence="2 3">
    <name type="scientific">Pseudomonas mosselii</name>
    <dbReference type="NCBI Taxonomy" id="78327"/>
    <lineage>
        <taxon>Bacteria</taxon>
        <taxon>Pseudomonadati</taxon>
        <taxon>Pseudomonadota</taxon>
        <taxon>Gammaproteobacteria</taxon>
        <taxon>Pseudomonadales</taxon>
        <taxon>Pseudomonadaceae</taxon>
        <taxon>Pseudomonas</taxon>
    </lineage>
</organism>
<reference evidence="2 3" key="1">
    <citation type="submission" date="2019-05" db="EMBL/GenBank/DDBJ databases">
        <title>Pseudomonas sp. SC006 isolated from lettuce that can produce HBGAs.</title>
        <authorList>
            <person name="Wang D."/>
            <person name="Liao N."/>
            <person name="Liu D."/>
            <person name="Zhang Z."/>
            <person name="Zou S."/>
        </authorList>
    </citation>
    <scope>NUCLEOTIDE SEQUENCE [LARGE SCALE GENOMIC DNA]</scope>
    <source>
        <strain evidence="2 3">SC006</strain>
    </source>
</reference>
<name>A0A5R8Z7A5_9PSED</name>
<keyword evidence="1" id="KW-0472">Membrane</keyword>
<dbReference type="OrthoDB" id="6798673at2"/>
<dbReference type="AlphaFoldDB" id="A0A5R8Z7A5"/>
<protein>
    <recommendedName>
        <fullName evidence="4">O-antigen ligase domain-containing protein</fullName>
    </recommendedName>
</protein>
<evidence type="ECO:0008006" key="4">
    <source>
        <dbReference type="Google" id="ProtNLM"/>
    </source>
</evidence>
<dbReference type="Proteomes" id="UP000309819">
    <property type="component" value="Unassembled WGS sequence"/>
</dbReference>
<feature type="transmembrane region" description="Helical" evidence="1">
    <location>
        <begin position="45"/>
        <end position="63"/>
    </location>
</feature>
<accession>A0A5R8Z7A5</accession>
<sequence length="139" mass="15760">MTERLVYWRFYFDGIRESGQAFLFGHAQAPSRGAYPSGHNYYLDFVYNFGFIALLPLLGLALFTSYQVLKNFSRVFADPHLLAVAGVVVFLLLIDNSFKVGMRQPYPGIVSFFLWGVLLAGLARCRDRHKTPGGQLEYP</sequence>
<proteinExistence type="predicted"/>
<keyword evidence="1" id="KW-0812">Transmembrane</keyword>
<evidence type="ECO:0000313" key="2">
    <source>
        <dbReference type="EMBL" id="TLP61155.1"/>
    </source>
</evidence>
<comment type="caution">
    <text evidence="2">The sequence shown here is derived from an EMBL/GenBank/DDBJ whole genome shotgun (WGS) entry which is preliminary data.</text>
</comment>
<gene>
    <name evidence="2" type="ORF">FEM01_11235</name>
</gene>
<evidence type="ECO:0000313" key="3">
    <source>
        <dbReference type="Proteomes" id="UP000309819"/>
    </source>
</evidence>
<feature type="transmembrane region" description="Helical" evidence="1">
    <location>
        <begin position="75"/>
        <end position="94"/>
    </location>
</feature>
<dbReference type="EMBL" id="VAUO01000004">
    <property type="protein sequence ID" value="TLP61155.1"/>
    <property type="molecule type" value="Genomic_DNA"/>
</dbReference>
<evidence type="ECO:0000256" key="1">
    <source>
        <dbReference type="SAM" id="Phobius"/>
    </source>
</evidence>
<keyword evidence="1" id="KW-1133">Transmembrane helix</keyword>